<dbReference type="InterPro" id="IPR011008">
    <property type="entry name" value="Dimeric_a/b-barrel"/>
</dbReference>
<dbReference type="AlphaFoldDB" id="A0A3L9Z3A8"/>
<dbReference type="Proteomes" id="UP000271339">
    <property type="component" value="Unassembled WGS sequence"/>
</dbReference>
<dbReference type="RefSeq" id="WP_121907214.1">
    <property type="nucleotide sequence ID" value="NZ_REFC01000012.1"/>
</dbReference>
<evidence type="ECO:0008006" key="3">
    <source>
        <dbReference type="Google" id="ProtNLM"/>
    </source>
</evidence>
<protein>
    <recommendedName>
        <fullName evidence="3">ABM domain-containing protein</fullName>
    </recommendedName>
</protein>
<dbReference type="OrthoDB" id="1453400at2"/>
<reference evidence="1 2" key="1">
    <citation type="submission" date="2018-10" db="EMBL/GenBank/DDBJ databases">
        <title>Genomic Encyclopedia of Archaeal and Bacterial Type Strains, Phase II (KMG-II): from individual species to whole genera.</title>
        <authorList>
            <person name="Goeker M."/>
        </authorList>
    </citation>
    <scope>NUCLEOTIDE SEQUENCE [LARGE SCALE GENOMIC DNA]</scope>
    <source>
        <strain evidence="1 2">DSM 23424</strain>
    </source>
</reference>
<organism evidence="1 2">
    <name type="scientific">Ulvibacter antarcticus</name>
    <dbReference type="NCBI Taxonomy" id="442714"/>
    <lineage>
        <taxon>Bacteria</taxon>
        <taxon>Pseudomonadati</taxon>
        <taxon>Bacteroidota</taxon>
        <taxon>Flavobacteriia</taxon>
        <taxon>Flavobacteriales</taxon>
        <taxon>Flavobacteriaceae</taxon>
        <taxon>Ulvibacter</taxon>
    </lineage>
</organism>
<dbReference type="Gene3D" id="3.30.70.100">
    <property type="match status" value="1"/>
</dbReference>
<accession>A0A3L9Z3A8</accession>
<name>A0A3L9Z3A8_9FLAO</name>
<keyword evidence="2" id="KW-1185">Reference proteome</keyword>
<dbReference type="EMBL" id="REFC01000012">
    <property type="protein sequence ID" value="RMA64785.1"/>
    <property type="molecule type" value="Genomic_DNA"/>
</dbReference>
<evidence type="ECO:0000313" key="2">
    <source>
        <dbReference type="Proteomes" id="UP000271339"/>
    </source>
</evidence>
<sequence>MKHLLLLTTLFLTLTSFTQLHPEKRKSKEIIIEVTTFKIKSDIDIAAFEKRDQSTKREYTAKQPGFMKRMSGVSENGEYVVVVYWKTMANAEASMSKFMSDSSVADYMAMIDNSTMKMSRYKMLKRSR</sequence>
<gene>
    <name evidence="1" type="ORF">BXY75_1666</name>
</gene>
<comment type="caution">
    <text evidence="1">The sequence shown here is derived from an EMBL/GenBank/DDBJ whole genome shotgun (WGS) entry which is preliminary data.</text>
</comment>
<proteinExistence type="predicted"/>
<evidence type="ECO:0000313" key="1">
    <source>
        <dbReference type="EMBL" id="RMA64785.1"/>
    </source>
</evidence>
<dbReference type="SUPFAM" id="SSF54909">
    <property type="entry name" value="Dimeric alpha+beta barrel"/>
    <property type="match status" value="1"/>
</dbReference>